<protein>
    <submittedName>
        <fullName evidence="8">Uncharacterized protein</fullName>
    </submittedName>
</protein>
<dbReference type="OrthoDB" id="433512at2759"/>
<dbReference type="InterPro" id="IPR005828">
    <property type="entry name" value="MFS_sugar_transport-like"/>
</dbReference>
<feature type="compositionally biased region" description="Basic residues" evidence="6">
    <location>
        <begin position="367"/>
        <end position="377"/>
    </location>
</feature>
<feature type="compositionally biased region" description="Basic residues" evidence="6">
    <location>
        <begin position="335"/>
        <end position="359"/>
    </location>
</feature>
<keyword evidence="3 7" id="KW-1133">Transmembrane helix</keyword>
<organism evidence="8 9">
    <name type="scientific">Tetracentron sinense</name>
    <name type="common">Spur-leaf</name>
    <dbReference type="NCBI Taxonomy" id="13715"/>
    <lineage>
        <taxon>Eukaryota</taxon>
        <taxon>Viridiplantae</taxon>
        <taxon>Streptophyta</taxon>
        <taxon>Embryophyta</taxon>
        <taxon>Tracheophyta</taxon>
        <taxon>Spermatophyta</taxon>
        <taxon>Magnoliopsida</taxon>
        <taxon>Trochodendrales</taxon>
        <taxon>Trochodendraceae</taxon>
        <taxon>Tetracentron</taxon>
    </lineage>
</organism>
<dbReference type="PANTHER" id="PTHR35358">
    <property type="entry name" value="OS06G0711100 PROTEIN"/>
    <property type="match status" value="1"/>
</dbReference>
<dbReference type="EMBL" id="JABCRI010000016">
    <property type="protein sequence ID" value="KAF8391865.1"/>
    <property type="molecule type" value="Genomic_DNA"/>
</dbReference>
<dbReference type="GO" id="GO:0022857">
    <property type="term" value="F:transmembrane transporter activity"/>
    <property type="evidence" value="ECO:0007669"/>
    <property type="project" value="InterPro"/>
</dbReference>
<evidence type="ECO:0000256" key="1">
    <source>
        <dbReference type="ARBA" id="ARBA00004370"/>
    </source>
</evidence>
<evidence type="ECO:0000256" key="5">
    <source>
        <dbReference type="SAM" id="Coils"/>
    </source>
</evidence>
<evidence type="ECO:0000256" key="3">
    <source>
        <dbReference type="ARBA" id="ARBA00022989"/>
    </source>
</evidence>
<evidence type="ECO:0000256" key="4">
    <source>
        <dbReference type="ARBA" id="ARBA00023136"/>
    </source>
</evidence>
<keyword evidence="9" id="KW-1185">Reference proteome</keyword>
<gene>
    <name evidence="8" type="ORF">HHK36_022203</name>
</gene>
<evidence type="ECO:0000256" key="6">
    <source>
        <dbReference type="SAM" id="MobiDB-lite"/>
    </source>
</evidence>
<comment type="caution">
    <text evidence="8">The sequence shown here is derived from an EMBL/GenBank/DDBJ whole genome shotgun (WGS) entry which is preliminary data.</text>
</comment>
<dbReference type="InterPro" id="IPR007942">
    <property type="entry name" value="PLipase-like"/>
</dbReference>
<keyword evidence="2 7" id="KW-0812">Transmembrane</keyword>
<feature type="region of interest" description="Disordered" evidence="6">
    <location>
        <begin position="324"/>
        <end position="406"/>
    </location>
</feature>
<dbReference type="InterPro" id="IPR036259">
    <property type="entry name" value="MFS_trans_sf"/>
</dbReference>
<evidence type="ECO:0000313" key="9">
    <source>
        <dbReference type="Proteomes" id="UP000655225"/>
    </source>
</evidence>
<comment type="subcellular location">
    <subcellularLocation>
        <location evidence="1">Membrane</location>
    </subcellularLocation>
</comment>
<reference evidence="8 9" key="1">
    <citation type="submission" date="2020-04" db="EMBL/GenBank/DDBJ databases">
        <title>Plant Genome Project.</title>
        <authorList>
            <person name="Zhang R.-G."/>
        </authorList>
    </citation>
    <scope>NUCLEOTIDE SEQUENCE [LARGE SCALE GENOMIC DNA]</scope>
    <source>
        <strain evidence="8">YNK0</strain>
        <tissue evidence="8">Leaf</tissue>
    </source>
</reference>
<dbReference type="GO" id="GO:0016020">
    <property type="term" value="C:membrane"/>
    <property type="evidence" value="ECO:0007669"/>
    <property type="project" value="UniProtKB-SubCell"/>
</dbReference>
<sequence length="634" mass="72140">MVGAWRPISKPLTELEALPRRGVTTSLLGLLDFLDWLFSTISYAKQELQCSNLNFEEVETLKDNRIGFVVMYSLTFFFANFGAIATIFVVPTEIFPVRLRSTCHGISVASGKAGAIVGAFGFLYATRNQDKFNTNSEYPVGIGGEEFIDCARCDQLLRNDVYVLGTRVDEKIFGGDVKLQIVFESFFMKRIKAIPADFFGTARLDAYDQDHLTPQHLNFLAIITDSVLVVINESSFISVTYNPSRFQRQFGLDQGVPMLNMHVYPPPAATRMYLTGRWHEYLCPNLESFLMTQVDREGWYTPTMKEYWDRSIQSFQDFINSPSSMEVLSGERSPRLKGRKQQRKGTPKKTTVKGPKRRLVLASKKATPPRKKSKRTKVISSEEENIEDFLATSSDEEQETSDEEIREETEAIYVSESEGMMTHLPLLVKNQRREEDLSLCDLGKIPLELLFTKRVPSHPINGVLQNAPEVHSGSEVVATPSATTLIRDYKVRPELTPFAQLIFDNYGDILDGCSIRAPYFRFVFLESVCKVLLSMYQKTLTDISQADLRHWRTILEDAHAIGVEIEWLLVCLDELSVAHEFRGRLVAAEQEKEQHISTMKILEDLENDVVDRVKQAELELRAAQAKLFSLEEEQ</sequence>
<proteinExistence type="predicted"/>
<dbReference type="Pfam" id="PF00083">
    <property type="entry name" value="Sugar_tr"/>
    <property type="match status" value="1"/>
</dbReference>
<dbReference type="Gene3D" id="1.20.1250.20">
    <property type="entry name" value="MFS general substrate transporter like domains"/>
    <property type="match status" value="1"/>
</dbReference>
<name>A0A834YPE6_TETSI</name>
<feature type="transmembrane region" description="Helical" evidence="7">
    <location>
        <begin position="66"/>
        <end position="90"/>
    </location>
</feature>
<evidence type="ECO:0000256" key="2">
    <source>
        <dbReference type="ARBA" id="ARBA00022692"/>
    </source>
</evidence>
<dbReference type="Proteomes" id="UP000655225">
    <property type="component" value="Unassembled WGS sequence"/>
</dbReference>
<keyword evidence="5" id="KW-0175">Coiled coil</keyword>
<feature type="compositionally biased region" description="Acidic residues" evidence="6">
    <location>
        <begin position="394"/>
        <end position="406"/>
    </location>
</feature>
<evidence type="ECO:0000256" key="7">
    <source>
        <dbReference type="SAM" id="Phobius"/>
    </source>
</evidence>
<dbReference type="AlphaFoldDB" id="A0A834YPE6"/>
<evidence type="ECO:0000313" key="8">
    <source>
        <dbReference type="EMBL" id="KAF8391865.1"/>
    </source>
</evidence>
<dbReference type="Pfam" id="PF05278">
    <property type="entry name" value="PEARLI-4"/>
    <property type="match status" value="1"/>
</dbReference>
<keyword evidence="4 7" id="KW-0472">Membrane</keyword>
<accession>A0A834YPE6</accession>
<feature type="coiled-coil region" evidence="5">
    <location>
        <begin position="585"/>
        <end position="633"/>
    </location>
</feature>
<dbReference type="SUPFAM" id="SSF103473">
    <property type="entry name" value="MFS general substrate transporter"/>
    <property type="match status" value="1"/>
</dbReference>